<feature type="transmembrane region" description="Helical" evidence="6">
    <location>
        <begin position="87"/>
        <end position="111"/>
    </location>
</feature>
<evidence type="ECO:0000256" key="6">
    <source>
        <dbReference type="SAM" id="Phobius"/>
    </source>
</evidence>
<dbReference type="AlphaFoldDB" id="C0QR26"/>
<dbReference type="RefSeq" id="WP_012676658.1">
    <property type="nucleotide sequence ID" value="NC_012440.1"/>
</dbReference>
<dbReference type="InterPro" id="IPR005226">
    <property type="entry name" value="UPF0014_fam"/>
</dbReference>
<dbReference type="EMBL" id="CP001230">
    <property type="protein sequence ID" value="ACO04420.1"/>
    <property type="molecule type" value="Genomic_DNA"/>
</dbReference>
<dbReference type="OrthoDB" id="9791807at2"/>
<feature type="transmembrane region" description="Helical" evidence="6">
    <location>
        <begin position="214"/>
        <end position="235"/>
    </location>
</feature>
<comment type="similarity">
    <text evidence="2">Belongs to the UPF0014 family.</text>
</comment>
<dbReference type="Proteomes" id="UP000001366">
    <property type="component" value="Chromosome"/>
</dbReference>
<gene>
    <name evidence="7" type="ordered locus">PERMA_1353</name>
</gene>
<comment type="subcellular location">
    <subcellularLocation>
        <location evidence="1">Membrane</location>
        <topology evidence="1">Multi-pass membrane protein</topology>
    </subcellularLocation>
</comment>
<protein>
    <submittedName>
        <fullName evidence="7">Putative membrane protein</fullName>
    </submittedName>
</protein>
<reference evidence="7 8" key="1">
    <citation type="journal article" date="2009" name="J. Bacteriol.">
        <title>Complete and draft genome sequences of six members of the Aquificales.</title>
        <authorList>
            <person name="Reysenbach A.L."/>
            <person name="Hamamura N."/>
            <person name="Podar M."/>
            <person name="Griffiths E."/>
            <person name="Ferreira S."/>
            <person name="Hochstein R."/>
            <person name="Heidelberg J."/>
            <person name="Johnson J."/>
            <person name="Mead D."/>
            <person name="Pohorille A."/>
            <person name="Sarmiento M."/>
            <person name="Schweighofer K."/>
            <person name="Seshadri R."/>
            <person name="Voytek M.A."/>
        </authorList>
    </citation>
    <scope>NUCLEOTIDE SEQUENCE [LARGE SCALE GENOMIC DNA]</scope>
    <source>
        <strain evidence="8">DSM 14350 / EX-H1</strain>
    </source>
</reference>
<accession>C0QR26</accession>
<dbReference type="STRING" id="123214.PERMA_1353"/>
<proteinExistence type="inferred from homology"/>
<dbReference type="Pfam" id="PF03649">
    <property type="entry name" value="UPF0014"/>
    <property type="match status" value="1"/>
</dbReference>
<keyword evidence="8" id="KW-1185">Reference proteome</keyword>
<evidence type="ECO:0000313" key="7">
    <source>
        <dbReference type="EMBL" id="ACO04420.1"/>
    </source>
</evidence>
<evidence type="ECO:0000256" key="2">
    <source>
        <dbReference type="ARBA" id="ARBA00005268"/>
    </source>
</evidence>
<evidence type="ECO:0000313" key="8">
    <source>
        <dbReference type="Proteomes" id="UP000001366"/>
    </source>
</evidence>
<feature type="transmembrane region" description="Helical" evidence="6">
    <location>
        <begin position="58"/>
        <end position="75"/>
    </location>
</feature>
<feature type="transmembrane region" description="Helical" evidence="6">
    <location>
        <begin position="117"/>
        <end position="135"/>
    </location>
</feature>
<keyword evidence="4 6" id="KW-1133">Transmembrane helix</keyword>
<sequence length="244" mass="27166">MEYKFLLSYILVLAALFYLYKEKLDIEKTLLINSIRAFIQLLILGYLLSYIFKLESPLELLGILTFMILFAAFTGQRRVKLADKGYIVAFLSIFCASFIVLFSLIALNLITFKPNEIIPVGGMIIGNSLNVYTIAVDRMKGEVKNTIDIIENIIALGGSLKDAFYFVNRASIKAAMIPILNSLQTVGVIHIPGITVGMLIAGAHPLEAVSFQLVIMYMIVAVALFTGIFSVNFAYKKIIRTVFN</sequence>
<feature type="transmembrane region" description="Helical" evidence="6">
    <location>
        <begin position="33"/>
        <end position="52"/>
    </location>
</feature>
<dbReference type="HOGENOM" id="CLU_076147_1_0_0"/>
<evidence type="ECO:0000256" key="3">
    <source>
        <dbReference type="ARBA" id="ARBA00022692"/>
    </source>
</evidence>
<dbReference type="eggNOG" id="COG0390">
    <property type="taxonomic scope" value="Bacteria"/>
</dbReference>
<dbReference type="GO" id="GO:0005886">
    <property type="term" value="C:plasma membrane"/>
    <property type="evidence" value="ECO:0007669"/>
    <property type="project" value="TreeGrafter"/>
</dbReference>
<dbReference type="PANTHER" id="PTHR30028:SF0">
    <property type="entry name" value="PROTEIN ALUMINUM SENSITIVE 3"/>
    <property type="match status" value="1"/>
</dbReference>
<evidence type="ECO:0000256" key="1">
    <source>
        <dbReference type="ARBA" id="ARBA00004141"/>
    </source>
</evidence>
<keyword evidence="5 6" id="KW-0472">Membrane</keyword>
<feature type="transmembrane region" description="Helical" evidence="6">
    <location>
        <begin position="179"/>
        <end position="202"/>
    </location>
</feature>
<organism evidence="7 8">
    <name type="scientific">Persephonella marina (strain DSM 14350 / EX-H1)</name>
    <dbReference type="NCBI Taxonomy" id="123214"/>
    <lineage>
        <taxon>Bacteria</taxon>
        <taxon>Pseudomonadati</taxon>
        <taxon>Aquificota</taxon>
        <taxon>Aquificia</taxon>
        <taxon>Aquificales</taxon>
        <taxon>Hydrogenothermaceae</taxon>
        <taxon>Persephonella</taxon>
    </lineage>
</organism>
<keyword evidence="3 6" id="KW-0812">Transmembrane</keyword>
<dbReference type="PANTHER" id="PTHR30028">
    <property type="entry name" value="UPF0014 INNER MEMBRANE PROTEIN YBBM-RELATED"/>
    <property type="match status" value="1"/>
</dbReference>
<evidence type="ECO:0000256" key="5">
    <source>
        <dbReference type="ARBA" id="ARBA00023136"/>
    </source>
</evidence>
<dbReference type="PaxDb" id="123214-PERMA_1353"/>
<feature type="transmembrane region" description="Helical" evidence="6">
    <location>
        <begin position="6"/>
        <end position="21"/>
    </location>
</feature>
<evidence type="ECO:0000256" key="4">
    <source>
        <dbReference type="ARBA" id="ARBA00022989"/>
    </source>
</evidence>
<name>C0QR26_PERMH</name>
<dbReference type="KEGG" id="pmx:PERMA_1353"/>